<sequence>MATYKPVLSIAQQLAPRNAPLRVIKSSSLYVSQPNPSWFGNPPDKPDGAWSCKHWLTSRFHFSFAEYAGGPGNFGVLRVVNDDIVQPKRGFGTHPHRDMEIVTYVVDGSLWHKDSKGNAEELGRGAIQFMSAGTGVSHSEENHGGEPLRFVQSWILPRKRGLKPSYGSASGFDRQDKWAYMVGDAGAAGEDAQVQIQQDLHMYATELSPTKCLDFDVREGRQAYVLVLEGDITVNKAQLSARDACEVKGPLKLDFAAGSEGAHVLLYEMALSSDGRADAVLP</sequence>
<gene>
    <name evidence="5" type="ORF">PECAL_2P04490</name>
</gene>
<dbReference type="PANTHER" id="PTHR43212:SF3">
    <property type="entry name" value="QUERCETIN 2,3-DIOXYGENASE"/>
    <property type="match status" value="1"/>
</dbReference>
<dbReference type="OrthoDB" id="198735at2759"/>
<comment type="caution">
    <text evidence="5">The sequence shown here is derived from an EMBL/GenBank/DDBJ whole genome shotgun (WGS) entry which is preliminary data.</text>
</comment>
<evidence type="ECO:0000259" key="4">
    <source>
        <dbReference type="Pfam" id="PF17954"/>
    </source>
</evidence>
<feature type="domain" description="Pirin N-terminal" evidence="3">
    <location>
        <begin position="53"/>
        <end position="155"/>
    </location>
</feature>
<dbReference type="Gene3D" id="2.60.120.10">
    <property type="entry name" value="Jelly Rolls"/>
    <property type="match status" value="2"/>
</dbReference>
<comment type="similarity">
    <text evidence="1 2">Belongs to the pirin family.</text>
</comment>
<dbReference type="Pfam" id="PF02678">
    <property type="entry name" value="Pirin"/>
    <property type="match status" value="1"/>
</dbReference>
<feature type="domain" description="Quercetin 2,3-dioxygenase C-terminal cupin" evidence="4">
    <location>
        <begin position="188"/>
        <end position="269"/>
    </location>
</feature>
<keyword evidence="6" id="KW-1185">Reference proteome</keyword>
<dbReference type="InterPro" id="IPR003829">
    <property type="entry name" value="Pirin_N_dom"/>
</dbReference>
<evidence type="ECO:0000259" key="3">
    <source>
        <dbReference type="Pfam" id="PF02678"/>
    </source>
</evidence>
<name>A0A8J2SD11_9STRA</name>
<evidence type="ECO:0000313" key="5">
    <source>
        <dbReference type="EMBL" id="CAH0367428.1"/>
    </source>
</evidence>
<dbReference type="InterPro" id="IPR014710">
    <property type="entry name" value="RmlC-like_jellyroll"/>
</dbReference>
<organism evidence="5 6">
    <name type="scientific">Pelagomonas calceolata</name>
    <dbReference type="NCBI Taxonomy" id="35677"/>
    <lineage>
        <taxon>Eukaryota</taxon>
        <taxon>Sar</taxon>
        <taxon>Stramenopiles</taxon>
        <taxon>Ochrophyta</taxon>
        <taxon>Pelagophyceae</taxon>
        <taxon>Pelagomonadales</taxon>
        <taxon>Pelagomonadaceae</taxon>
        <taxon>Pelagomonas</taxon>
    </lineage>
</organism>
<dbReference type="Proteomes" id="UP000789595">
    <property type="component" value="Unassembled WGS sequence"/>
</dbReference>
<protein>
    <recommendedName>
        <fullName evidence="7">Pirin N-terminal domain-containing protein</fullName>
    </recommendedName>
</protein>
<dbReference type="InterPro" id="IPR011051">
    <property type="entry name" value="RmlC_Cupin_sf"/>
</dbReference>
<dbReference type="SUPFAM" id="SSF51182">
    <property type="entry name" value="RmlC-like cupins"/>
    <property type="match status" value="1"/>
</dbReference>
<evidence type="ECO:0008006" key="7">
    <source>
        <dbReference type="Google" id="ProtNLM"/>
    </source>
</evidence>
<proteinExistence type="inferred from homology"/>
<dbReference type="EMBL" id="CAKKNE010000002">
    <property type="protein sequence ID" value="CAH0367428.1"/>
    <property type="molecule type" value="Genomic_DNA"/>
</dbReference>
<dbReference type="PANTHER" id="PTHR43212">
    <property type="entry name" value="QUERCETIN 2,3-DIOXYGENASE"/>
    <property type="match status" value="1"/>
</dbReference>
<evidence type="ECO:0000256" key="1">
    <source>
        <dbReference type="ARBA" id="ARBA00008416"/>
    </source>
</evidence>
<dbReference type="AlphaFoldDB" id="A0A8J2SD11"/>
<dbReference type="CDD" id="cd02910">
    <property type="entry name" value="cupin_Yhhw_N"/>
    <property type="match status" value="1"/>
</dbReference>
<evidence type="ECO:0000313" key="6">
    <source>
        <dbReference type="Proteomes" id="UP000789595"/>
    </source>
</evidence>
<accession>A0A8J2SD11</accession>
<dbReference type="InterPro" id="IPR012093">
    <property type="entry name" value="Pirin"/>
</dbReference>
<dbReference type="Pfam" id="PF17954">
    <property type="entry name" value="Pirin_C_2"/>
    <property type="match status" value="1"/>
</dbReference>
<reference evidence="5" key="1">
    <citation type="submission" date="2021-11" db="EMBL/GenBank/DDBJ databases">
        <authorList>
            <consortium name="Genoscope - CEA"/>
            <person name="William W."/>
        </authorList>
    </citation>
    <scope>NUCLEOTIDE SEQUENCE</scope>
</reference>
<evidence type="ECO:0000256" key="2">
    <source>
        <dbReference type="RuleBase" id="RU003457"/>
    </source>
</evidence>
<dbReference type="InterPro" id="IPR041602">
    <property type="entry name" value="Quercetinase_C"/>
</dbReference>